<evidence type="ECO:0000313" key="5">
    <source>
        <dbReference type="Proteomes" id="UP001271263"/>
    </source>
</evidence>
<sequence>MDVQQHSFNLISSNGQRLSLAIICAICLSSFFIWPYIENTFYLLVKYLIACVCIAFFIKQFIALRYWHCSFIVRSDGSGKLEQAGNFIVINKPFITPFALMFDIQLQHETKRVVVWADMLDDTNYRHLCRLLQLAAQAGGIK</sequence>
<comment type="caution">
    <text evidence="2">The sequence shown here is derived from an EMBL/GenBank/DDBJ whole genome shotgun (WGS) entry which is preliminary data.</text>
</comment>
<feature type="transmembrane region" description="Helical" evidence="1">
    <location>
        <begin position="18"/>
        <end position="37"/>
    </location>
</feature>
<reference evidence="3 5" key="1">
    <citation type="journal article" date="2022" name="bioRxiv">
        <title>Prophages regulate Shewanella fidelis 3313 motility and biofilm formation: implications for gut colonization dynamics in Ciona robusta.</title>
        <authorList>
            <person name="Natarajan O."/>
            <person name="Gibboney S.L."/>
            <person name="Young M.N."/>
            <person name="Lim S.J."/>
            <person name="Pluta N."/>
            <person name="Atkinson C.G."/>
            <person name="Leigh B.A."/>
            <person name="Liberti A."/>
            <person name="Kees E.D."/>
            <person name="Breitbart M."/>
            <person name="Gralnick J.A."/>
            <person name="Dishaw L.J."/>
        </authorList>
    </citation>
    <scope>NUCLEOTIDE SEQUENCE [LARGE SCALE GENOMIC DNA]</scope>
    <source>
        <strain evidence="3 5">JG4066</strain>
    </source>
</reference>
<dbReference type="EMBL" id="JAPMLE010000001">
    <property type="protein sequence ID" value="MDR8524788.1"/>
    <property type="molecule type" value="Genomic_DNA"/>
</dbReference>
<keyword evidence="1" id="KW-0812">Transmembrane</keyword>
<dbReference type="AlphaFoldDB" id="A0AAW8NNL1"/>
<evidence type="ECO:0000313" key="4">
    <source>
        <dbReference type="Proteomes" id="UP001259340"/>
    </source>
</evidence>
<dbReference type="Proteomes" id="UP001259340">
    <property type="component" value="Unassembled WGS sequence"/>
</dbReference>
<keyword evidence="5" id="KW-1185">Reference proteome</keyword>
<protein>
    <recommendedName>
        <fullName evidence="6">Toxin CptA</fullName>
    </recommendedName>
</protein>
<dbReference type="Pfam" id="PF07254">
    <property type="entry name" value="Cpta_toxin"/>
    <property type="match status" value="1"/>
</dbReference>
<dbReference type="Proteomes" id="UP001271263">
    <property type="component" value="Unassembled WGS sequence"/>
</dbReference>
<organism evidence="2 4">
    <name type="scientific">Shewanella fidelis</name>
    <dbReference type="NCBI Taxonomy" id="173509"/>
    <lineage>
        <taxon>Bacteria</taxon>
        <taxon>Pseudomonadati</taxon>
        <taxon>Pseudomonadota</taxon>
        <taxon>Gammaproteobacteria</taxon>
        <taxon>Alteromonadales</taxon>
        <taxon>Shewanellaceae</taxon>
        <taxon>Shewanella</taxon>
    </lineage>
</organism>
<evidence type="ECO:0008006" key="6">
    <source>
        <dbReference type="Google" id="ProtNLM"/>
    </source>
</evidence>
<keyword evidence="1" id="KW-0472">Membrane</keyword>
<accession>A0AAW8NNL1</accession>
<keyword evidence="1" id="KW-1133">Transmembrane helix</keyword>
<gene>
    <name evidence="2" type="ORF">OS133_14300</name>
    <name evidence="3" type="ORF">OS134_02160</name>
</gene>
<proteinExistence type="predicted"/>
<evidence type="ECO:0000313" key="3">
    <source>
        <dbReference type="EMBL" id="MDW4822870.1"/>
    </source>
</evidence>
<evidence type="ECO:0000313" key="2">
    <source>
        <dbReference type="EMBL" id="MDR8524788.1"/>
    </source>
</evidence>
<dbReference type="InterPro" id="IPR009883">
    <property type="entry name" value="YgfX"/>
</dbReference>
<dbReference type="RefSeq" id="WP_310655217.1">
    <property type="nucleotide sequence ID" value="NZ_JAPMLA010000002.1"/>
</dbReference>
<reference evidence="2" key="2">
    <citation type="submission" date="2022-11" db="EMBL/GenBank/DDBJ databases">
        <title>Prophages regulate Shewanella fidelis motility and biofilm formation: implications for gut colonization dynamics in Ciona robusta.</title>
        <authorList>
            <person name="Natarajan O."/>
            <person name="Gibboney S.L."/>
            <person name="Young M.N."/>
            <person name="Lim S.J."/>
            <person name="Pluta N."/>
            <person name="Atkinson C.G.F."/>
            <person name="Leigh B.A."/>
            <person name="Liberti A."/>
            <person name="Kees E."/>
            <person name="Breitbart M."/>
            <person name="Gralnick J."/>
            <person name="Dishaw L.J."/>
        </authorList>
    </citation>
    <scope>NUCLEOTIDE SEQUENCE</scope>
    <source>
        <strain evidence="2">3313</strain>
    </source>
</reference>
<feature type="transmembrane region" description="Helical" evidence="1">
    <location>
        <begin position="43"/>
        <end position="64"/>
    </location>
</feature>
<evidence type="ECO:0000256" key="1">
    <source>
        <dbReference type="SAM" id="Phobius"/>
    </source>
</evidence>
<dbReference type="EMBL" id="JAPMLD010000001">
    <property type="protein sequence ID" value="MDW4822870.1"/>
    <property type="molecule type" value="Genomic_DNA"/>
</dbReference>
<name>A0AAW8NNL1_9GAMM</name>